<organism evidence="7">
    <name type="scientific">Enterobius vermicularis</name>
    <name type="common">Human pinworm</name>
    <dbReference type="NCBI Taxonomy" id="51028"/>
    <lineage>
        <taxon>Eukaryota</taxon>
        <taxon>Metazoa</taxon>
        <taxon>Ecdysozoa</taxon>
        <taxon>Nematoda</taxon>
        <taxon>Chromadorea</taxon>
        <taxon>Rhabditida</taxon>
        <taxon>Spirurina</taxon>
        <taxon>Oxyuridomorpha</taxon>
        <taxon>Oxyuroidea</taxon>
        <taxon>Oxyuridae</taxon>
        <taxon>Enterobius</taxon>
    </lineage>
</organism>
<dbReference type="InterPro" id="IPR042121">
    <property type="entry name" value="MutL_C_regsub"/>
</dbReference>
<gene>
    <name evidence="5" type="ORF">EVEC_LOCUS1667</name>
</gene>
<dbReference type="InterPro" id="IPR037198">
    <property type="entry name" value="MutL_C_sf"/>
</dbReference>
<dbReference type="Pfam" id="PF08676">
    <property type="entry name" value="MutL_C"/>
    <property type="match status" value="1"/>
</dbReference>
<dbReference type="PANTHER" id="PTHR10073">
    <property type="entry name" value="DNA MISMATCH REPAIR PROTEIN MLH, PMS, MUTL"/>
    <property type="match status" value="1"/>
</dbReference>
<dbReference type="InterPro" id="IPR014790">
    <property type="entry name" value="MutL_C"/>
</dbReference>
<reference evidence="5 6" key="2">
    <citation type="submission" date="2018-10" db="EMBL/GenBank/DDBJ databases">
        <authorList>
            <consortium name="Pathogen Informatics"/>
        </authorList>
    </citation>
    <scope>NUCLEOTIDE SEQUENCE [LARGE SCALE GENOMIC DNA]</scope>
</reference>
<evidence type="ECO:0000259" key="3">
    <source>
        <dbReference type="SMART" id="SM00853"/>
    </source>
</evidence>
<dbReference type="OrthoDB" id="10254304at2759"/>
<dbReference type="CDD" id="cd03484">
    <property type="entry name" value="MutL_Trans_hPMS_2_like"/>
    <property type="match status" value="1"/>
</dbReference>
<dbReference type="NCBIfam" id="TIGR00585">
    <property type="entry name" value="mutl"/>
    <property type="match status" value="1"/>
</dbReference>
<protein>
    <submittedName>
        <fullName evidence="7">DNA mismatch repair protein Mlh3</fullName>
    </submittedName>
</protein>
<dbReference type="Pfam" id="PF01119">
    <property type="entry name" value="DNA_mis_repair"/>
    <property type="match status" value="1"/>
</dbReference>
<dbReference type="InterPro" id="IPR020568">
    <property type="entry name" value="Ribosomal_Su5_D2-typ_SF"/>
</dbReference>
<dbReference type="GO" id="GO:0030983">
    <property type="term" value="F:mismatched DNA binding"/>
    <property type="evidence" value="ECO:0007669"/>
    <property type="project" value="InterPro"/>
</dbReference>
<name>A0A0N4UWS7_ENTVE</name>
<dbReference type="Gene3D" id="3.30.1370.100">
    <property type="entry name" value="MutL, C-terminal domain, regulatory subdomain"/>
    <property type="match status" value="1"/>
</dbReference>
<dbReference type="Gene3D" id="3.30.230.10">
    <property type="match status" value="1"/>
</dbReference>
<dbReference type="SUPFAM" id="SSF118116">
    <property type="entry name" value="DNA mismatch repair protein MutL"/>
    <property type="match status" value="1"/>
</dbReference>
<dbReference type="GO" id="GO:0005524">
    <property type="term" value="F:ATP binding"/>
    <property type="evidence" value="ECO:0007669"/>
    <property type="project" value="InterPro"/>
</dbReference>
<dbReference type="STRING" id="51028.A0A0N4UWS7"/>
<dbReference type="FunFam" id="3.30.1370.100:FF:000001">
    <property type="entry name" value="Mismatch repair endonuclease pms1, putative"/>
    <property type="match status" value="1"/>
</dbReference>
<dbReference type="InterPro" id="IPR038973">
    <property type="entry name" value="MutL/Mlh/Pms-like"/>
</dbReference>
<dbReference type="InterPro" id="IPR002099">
    <property type="entry name" value="MutL/Mlh/PMS"/>
</dbReference>
<evidence type="ECO:0000313" key="6">
    <source>
        <dbReference type="Proteomes" id="UP000274131"/>
    </source>
</evidence>
<dbReference type="InterPro" id="IPR014721">
    <property type="entry name" value="Ribsml_uS5_D2-typ_fold_subgr"/>
</dbReference>
<dbReference type="GO" id="GO:0006298">
    <property type="term" value="P:mismatch repair"/>
    <property type="evidence" value="ECO:0007669"/>
    <property type="project" value="InterPro"/>
</dbReference>
<dbReference type="InterPro" id="IPR013507">
    <property type="entry name" value="DNA_mismatch_S5_2-like"/>
</dbReference>
<accession>A0A0N4UWS7</accession>
<evidence type="ECO:0000313" key="7">
    <source>
        <dbReference type="WBParaSite" id="EVEC_0000195901-mRNA-1"/>
    </source>
</evidence>
<proteinExistence type="inferred from homology"/>
<evidence type="ECO:0000313" key="5">
    <source>
        <dbReference type="EMBL" id="VDD86524.1"/>
    </source>
</evidence>
<feature type="domain" description="MutL C-terminal dimerisation" evidence="3">
    <location>
        <begin position="325"/>
        <end position="460"/>
    </location>
</feature>
<dbReference type="WBParaSite" id="EVEC_0000195901-mRNA-1">
    <property type="protein sequence ID" value="EVEC_0000195901-mRNA-1"/>
    <property type="gene ID" value="EVEC_0000195901"/>
</dbReference>
<dbReference type="PANTHER" id="PTHR10073:SF52">
    <property type="entry name" value="MISMATCH REPAIR ENDONUCLEASE PMS2"/>
    <property type="match status" value="1"/>
</dbReference>
<comment type="similarity">
    <text evidence="1">Belongs to the DNA mismatch repair MutL/HexB family.</text>
</comment>
<dbReference type="GO" id="GO:0016887">
    <property type="term" value="F:ATP hydrolysis activity"/>
    <property type="evidence" value="ECO:0007669"/>
    <property type="project" value="InterPro"/>
</dbReference>
<dbReference type="InterPro" id="IPR042120">
    <property type="entry name" value="MutL_C_dimsub"/>
</dbReference>
<dbReference type="SMART" id="SM00853">
    <property type="entry name" value="MutL_C"/>
    <property type="match status" value="1"/>
</dbReference>
<dbReference type="EMBL" id="UXUI01007248">
    <property type="protein sequence ID" value="VDD86524.1"/>
    <property type="molecule type" value="Genomic_DNA"/>
</dbReference>
<dbReference type="Gene3D" id="3.30.1540.20">
    <property type="entry name" value="MutL, C-terminal domain, dimerisation subdomain"/>
    <property type="match status" value="1"/>
</dbReference>
<dbReference type="SMART" id="SM01340">
    <property type="entry name" value="DNA_mis_repair"/>
    <property type="match status" value="1"/>
</dbReference>
<dbReference type="GO" id="GO:0140664">
    <property type="term" value="F:ATP-dependent DNA damage sensor activity"/>
    <property type="evidence" value="ECO:0007669"/>
    <property type="project" value="InterPro"/>
</dbReference>
<keyword evidence="6" id="KW-1185">Reference proteome</keyword>
<reference evidence="7" key="1">
    <citation type="submission" date="2017-02" db="UniProtKB">
        <authorList>
            <consortium name="WormBaseParasite"/>
        </authorList>
    </citation>
    <scope>IDENTIFICATION</scope>
</reference>
<dbReference type="GO" id="GO:0032389">
    <property type="term" value="C:MutLalpha complex"/>
    <property type="evidence" value="ECO:0007669"/>
    <property type="project" value="TreeGrafter"/>
</dbReference>
<feature type="domain" description="DNA mismatch repair protein S5" evidence="4">
    <location>
        <begin position="173"/>
        <end position="294"/>
    </location>
</feature>
<dbReference type="InterPro" id="IPR014762">
    <property type="entry name" value="DNA_mismatch_repair_CS"/>
</dbReference>
<dbReference type="InterPro" id="IPR036890">
    <property type="entry name" value="HATPase_C_sf"/>
</dbReference>
<keyword evidence="2" id="KW-0227">DNA damage</keyword>
<dbReference type="PROSITE" id="PS00058">
    <property type="entry name" value="DNA_MISMATCH_REPAIR_1"/>
    <property type="match status" value="1"/>
</dbReference>
<evidence type="ECO:0000256" key="2">
    <source>
        <dbReference type="ARBA" id="ARBA00022763"/>
    </source>
</evidence>
<dbReference type="Proteomes" id="UP000274131">
    <property type="component" value="Unassembled WGS sequence"/>
</dbReference>
<dbReference type="SUPFAM" id="SSF55874">
    <property type="entry name" value="ATPase domain of HSP90 chaperone/DNA topoisomerase II/histidine kinase"/>
    <property type="match status" value="1"/>
</dbReference>
<sequence length="518" mass="58958">MEVNDNGSGIRSDDFDQLCKPHATSKLGNIGDFSSLTTFGFRGEALNALCALSLISITTRHKNEEVGTRLIFDHGAKIISKESCAWPVGTTVSVRSLFEPLPVRRKELERTIKKEFFKLLTTVHSTCLLGHVTNACFRKKHQALLSPGGNASIKDVIVSLFGARAERGAILEIVQVNPDEEVCSLYSVPPETNFDDIRLSGYISSCEHGHGRSSNDRQFIFFNKRPVHYPKLCRIANEVYQMYNSGQYCMLILFVEAPPGLIDVNVSPDKQMVYFEREKDLFALLRSSLLATFVPLLGCTQSVRTLNWHIFGSIFRKDDFERMVIIGQFNKGFIVTRLHGDLFIVDQHASDEKYNFERFQKKARIQSQALLRPLPLGLGAFDESLLQDHLEIFNYNGFEFQINEEGMIQDFRFNNETFGYIDEMLSVLREFPGTMYRPAKLRKLFALRACRKSVMIGTVLTTYQMEKNCPHGRPTVRHLCSLEVSKPSAEGIKIISLEEDKSRDVTEDCYREEEDPVK</sequence>
<evidence type="ECO:0000259" key="4">
    <source>
        <dbReference type="SMART" id="SM01340"/>
    </source>
</evidence>
<dbReference type="AlphaFoldDB" id="A0A0N4UWS7"/>
<dbReference type="SUPFAM" id="SSF54211">
    <property type="entry name" value="Ribosomal protein S5 domain 2-like"/>
    <property type="match status" value="1"/>
</dbReference>
<evidence type="ECO:0000256" key="1">
    <source>
        <dbReference type="ARBA" id="ARBA00006082"/>
    </source>
</evidence>
<dbReference type="Gene3D" id="3.30.565.10">
    <property type="entry name" value="Histidine kinase-like ATPase, C-terminal domain"/>
    <property type="match status" value="1"/>
</dbReference>